<dbReference type="Proteomes" id="UP000192368">
    <property type="component" value="Unassembled WGS sequence"/>
</dbReference>
<evidence type="ECO:0000313" key="11">
    <source>
        <dbReference type="Proteomes" id="UP000192368"/>
    </source>
</evidence>
<comment type="similarity">
    <text evidence="2">Belongs to the MscS (TC 1.A.23) family.</text>
</comment>
<dbReference type="Gene3D" id="1.10.287.1260">
    <property type="match status" value="1"/>
</dbReference>
<dbReference type="EMBL" id="FWWR01000011">
    <property type="protein sequence ID" value="SMB90269.1"/>
    <property type="molecule type" value="Genomic_DNA"/>
</dbReference>
<feature type="transmembrane region" description="Helical" evidence="7">
    <location>
        <begin position="20"/>
        <end position="41"/>
    </location>
</feature>
<organism evidence="10 11">
    <name type="scientific">Peptoniphilus asaccharolyticus DSM 20463</name>
    <dbReference type="NCBI Taxonomy" id="573058"/>
    <lineage>
        <taxon>Bacteria</taxon>
        <taxon>Bacillati</taxon>
        <taxon>Bacillota</taxon>
        <taxon>Tissierellia</taxon>
        <taxon>Tissierellales</taxon>
        <taxon>Peptoniphilaceae</taxon>
        <taxon>Peptoniphilus</taxon>
    </lineage>
</organism>
<feature type="transmembrane region" description="Helical" evidence="7">
    <location>
        <begin position="94"/>
        <end position="115"/>
    </location>
</feature>
<keyword evidence="11" id="KW-1185">Reference proteome</keyword>
<keyword evidence="5 7" id="KW-1133">Transmembrane helix</keyword>
<evidence type="ECO:0000256" key="1">
    <source>
        <dbReference type="ARBA" id="ARBA00004651"/>
    </source>
</evidence>
<dbReference type="STRING" id="573058.SAMN00017477_1603"/>
<dbReference type="InterPro" id="IPR010920">
    <property type="entry name" value="LSM_dom_sf"/>
</dbReference>
<gene>
    <name evidence="10" type="ORF">SAMN00017477_1603</name>
</gene>
<dbReference type="Gene3D" id="3.30.70.100">
    <property type="match status" value="1"/>
</dbReference>
<feature type="domain" description="Mechanosensitive ion channel transmembrane helices 2/3" evidence="9">
    <location>
        <begin position="71"/>
        <end position="112"/>
    </location>
</feature>
<accession>A0A1W1VA26</accession>
<dbReference type="GO" id="GO:0008381">
    <property type="term" value="F:mechanosensitive monoatomic ion channel activity"/>
    <property type="evidence" value="ECO:0007669"/>
    <property type="project" value="InterPro"/>
</dbReference>
<dbReference type="RefSeq" id="WP_084231167.1">
    <property type="nucleotide sequence ID" value="NZ_FWWR01000011.1"/>
</dbReference>
<keyword evidence="6 7" id="KW-0472">Membrane</keyword>
<dbReference type="Pfam" id="PF21088">
    <property type="entry name" value="MS_channel_1st"/>
    <property type="match status" value="1"/>
</dbReference>
<evidence type="ECO:0000256" key="3">
    <source>
        <dbReference type="ARBA" id="ARBA00022475"/>
    </source>
</evidence>
<dbReference type="InterPro" id="IPR011014">
    <property type="entry name" value="MscS_channel_TM-2"/>
</dbReference>
<evidence type="ECO:0000259" key="8">
    <source>
        <dbReference type="Pfam" id="PF00924"/>
    </source>
</evidence>
<dbReference type="SUPFAM" id="SSF82861">
    <property type="entry name" value="Mechanosensitive channel protein MscS (YggB), transmembrane region"/>
    <property type="match status" value="1"/>
</dbReference>
<comment type="subcellular location">
    <subcellularLocation>
        <location evidence="1">Cell membrane</location>
        <topology evidence="1">Multi-pass membrane protein</topology>
    </subcellularLocation>
</comment>
<dbReference type="SUPFAM" id="SSF82689">
    <property type="entry name" value="Mechanosensitive channel protein MscS (YggB), C-terminal domain"/>
    <property type="match status" value="1"/>
</dbReference>
<dbReference type="AlphaFoldDB" id="A0A1W1VA26"/>
<dbReference type="OrthoDB" id="9809206at2"/>
<evidence type="ECO:0000256" key="4">
    <source>
        <dbReference type="ARBA" id="ARBA00022692"/>
    </source>
</evidence>
<evidence type="ECO:0000256" key="6">
    <source>
        <dbReference type="ARBA" id="ARBA00023136"/>
    </source>
</evidence>
<dbReference type="Gene3D" id="2.30.30.60">
    <property type="match status" value="1"/>
</dbReference>
<evidence type="ECO:0000256" key="7">
    <source>
        <dbReference type="SAM" id="Phobius"/>
    </source>
</evidence>
<evidence type="ECO:0000259" key="9">
    <source>
        <dbReference type="Pfam" id="PF21088"/>
    </source>
</evidence>
<dbReference type="GO" id="GO:0005886">
    <property type="term" value="C:plasma membrane"/>
    <property type="evidence" value="ECO:0007669"/>
    <property type="project" value="UniProtKB-SubCell"/>
</dbReference>
<dbReference type="InterPro" id="IPR006685">
    <property type="entry name" value="MscS_channel_2nd"/>
</dbReference>
<proteinExistence type="inferred from homology"/>
<reference evidence="11" key="1">
    <citation type="submission" date="2017-04" db="EMBL/GenBank/DDBJ databases">
        <authorList>
            <person name="Varghese N."/>
            <person name="Submissions S."/>
        </authorList>
    </citation>
    <scope>NUCLEOTIDE SEQUENCE [LARGE SCALE GENOMIC DNA]</scope>
    <source>
        <strain evidence="11">DSM 20463</strain>
    </source>
</reference>
<evidence type="ECO:0000313" key="10">
    <source>
        <dbReference type="EMBL" id="SMB90269.1"/>
    </source>
</evidence>
<dbReference type="InterPro" id="IPR011066">
    <property type="entry name" value="MscS_channel_C_sf"/>
</dbReference>
<sequence length="278" mass="30786">MSALNEFEKYLRTEGVLTPFGKLVIILVVFLIGFFISKFLRWMFMSRIEHQLRHGTYSNPRLLTIVSILNKVVVVVIMIICVTISLDILGLNTASIMATLGVGSLALSFGAQTLVKDCINGFFIMLENQFSVGDTVIIEGKTGIIEDIGLRTTIIRDFDGSKHIIPNGTIGIVTNQQRGNMRAKVVCSVSASEDPNRVIELLNKKLSGMRAEGLIGSPAVWGVTNNTNMGYEITVVAYAKAGSQYGVEYKLRESIVEVFNENGIKLPIFKYELNDNRR</sequence>
<dbReference type="Pfam" id="PF00924">
    <property type="entry name" value="MS_channel_2nd"/>
    <property type="match status" value="1"/>
</dbReference>
<feature type="transmembrane region" description="Helical" evidence="7">
    <location>
        <begin position="62"/>
        <end position="88"/>
    </location>
</feature>
<dbReference type="SUPFAM" id="SSF50182">
    <property type="entry name" value="Sm-like ribonucleoproteins"/>
    <property type="match status" value="1"/>
</dbReference>
<dbReference type="PANTHER" id="PTHR30460">
    <property type="entry name" value="MODERATE CONDUCTANCE MECHANOSENSITIVE CHANNEL YBIO"/>
    <property type="match status" value="1"/>
</dbReference>
<evidence type="ECO:0000256" key="2">
    <source>
        <dbReference type="ARBA" id="ARBA00008017"/>
    </source>
</evidence>
<dbReference type="InterPro" id="IPR023408">
    <property type="entry name" value="MscS_beta-dom_sf"/>
</dbReference>
<evidence type="ECO:0000256" key="5">
    <source>
        <dbReference type="ARBA" id="ARBA00022989"/>
    </source>
</evidence>
<keyword evidence="3" id="KW-1003">Cell membrane</keyword>
<dbReference type="InterPro" id="IPR049142">
    <property type="entry name" value="MS_channel_1st"/>
</dbReference>
<feature type="domain" description="Mechanosensitive ion channel MscS" evidence="8">
    <location>
        <begin position="113"/>
        <end position="177"/>
    </location>
</feature>
<keyword evidence="4 7" id="KW-0812">Transmembrane</keyword>
<dbReference type="InterPro" id="IPR045276">
    <property type="entry name" value="YbiO_bact"/>
</dbReference>
<protein>
    <submittedName>
        <fullName evidence="10">Small conductance mechanosensitive channel</fullName>
    </submittedName>
</protein>
<name>A0A1W1VA26_PEPAS</name>
<dbReference type="PANTHER" id="PTHR30460:SF0">
    <property type="entry name" value="MODERATE CONDUCTANCE MECHANOSENSITIVE CHANNEL YBIO"/>
    <property type="match status" value="1"/>
</dbReference>